<dbReference type="Gene3D" id="1.10.530.40">
    <property type="match status" value="1"/>
</dbReference>
<dbReference type="SUPFAM" id="SSF53955">
    <property type="entry name" value="Lysozyme-like"/>
    <property type="match status" value="1"/>
</dbReference>
<evidence type="ECO:0000256" key="3">
    <source>
        <dbReference type="RuleBase" id="RU003788"/>
    </source>
</evidence>
<proteinExistence type="inferred from homology"/>
<dbReference type="GO" id="GO:0003796">
    <property type="term" value="F:lysozyme activity"/>
    <property type="evidence" value="ECO:0007669"/>
    <property type="project" value="UniProtKB-EC"/>
</dbReference>
<dbReference type="Proteomes" id="UP000263517">
    <property type="component" value="Unassembled WGS sequence"/>
</dbReference>
<keyword evidence="3" id="KW-0378">Hydrolase</keyword>
<gene>
    <name evidence="4" type="ORF">DCW74_20435</name>
</gene>
<evidence type="ECO:0000313" key="4">
    <source>
        <dbReference type="EMBL" id="HAW78091.1"/>
    </source>
</evidence>
<keyword evidence="1 3" id="KW-0929">Antimicrobial</keyword>
<comment type="catalytic activity">
    <reaction evidence="3">
        <text>Hydrolysis of (1-&gt;4)-beta-linkages between N-acetylmuramic acid and N-acetyl-D-glucosamine residues in a peptidoglycan and between N-acetyl-D-glucosamine residues in chitodextrins.</text>
        <dbReference type="EC" id="3.2.1.17"/>
    </reaction>
</comment>
<dbReference type="PANTHER" id="PTHR37406">
    <property type="entry name" value="T4-TYPE LYSOZYME 1-RELATED"/>
    <property type="match status" value="1"/>
</dbReference>
<keyword evidence="2 3" id="KW-0081">Bacteriolytic enzyme</keyword>
<accession>A0A350P9X4</accession>
<dbReference type="InterPro" id="IPR023346">
    <property type="entry name" value="Lysozyme-like_dom_sf"/>
</dbReference>
<dbReference type="InterPro" id="IPR002196">
    <property type="entry name" value="Glyco_hydro_24"/>
</dbReference>
<comment type="caution">
    <text evidence="4">The sequence shown here is derived from an EMBL/GenBank/DDBJ whole genome shotgun (WGS) entry which is preliminary data.</text>
</comment>
<evidence type="ECO:0000256" key="2">
    <source>
        <dbReference type="ARBA" id="ARBA00022638"/>
    </source>
</evidence>
<evidence type="ECO:0000313" key="5">
    <source>
        <dbReference type="Proteomes" id="UP000263517"/>
    </source>
</evidence>
<dbReference type="GO" id="GO:0031640">
    <property type="term" value="P:killing of cells of another organism"/>
    <property type="evidence" value="ECO:0007669"/>
    <property type="project" value="UniProtKB-KW"/>
</dbReference>
<organism evidence="4 5">
    <name type="scientific">Alteromonas australica</name>
    <dbReference type="NCBI Taxonomy" id="589873"/>
    <lineage>
        <taxon>Bacteria</taxon>
        <taxon>Pseudomonadati</taxon>
        <taxon>Pseudomonadota</taxon>
        <taxon>Gammaproteobacteria</taxon>
        <taxon>Alteromonadales</taxon>
        <taxon>Alteromonadaceae</taxon>
        <taxon>Alteromonas/Salinimonas group</taxon>
        <taxon>Alteromonas</taxon>
    </lineage>
</organism>
<protein>
    <recommendedName>
        <fullName evidence="3">Lysozyme</fullName>
        <ecNumber evidence="3">3.2.1.17</ecNumber>
    </recommendedName>
</protein>
<sequence length="145" mass="16416">MSKLLDLIKHHEGVVKHAYQDSRSYWTIGCGRLVDEKLGGGLSDDEIDYLLANDVARCENEAVQYPFYAKMDEARKAVIISMLFNLGKPRFDQFQNMQAALLVGDYELAANEMVRGSNGGRSRWAEQVGKRADDLANMMRSGEWH</sequence>
<dbReference type="PANTHER" id="PTHR37406:SF1">
    <property type="entry name" value="T4-TYPE LYSOZYME 1-RELATED"/>
    <property type="match status" value="1"/>
</dbReference>
<dbReference type="GO" id="GO:0042742">
    <property type="term" value="P:defense response to bacterium"/>
    <property type="evidence" value="ECO:0007669"/>
    <property type="project" value="UniProtKB-KW"/>
</dbReference>
<dbReference type="InterPro" id="IPR023347">
    <property type="entry name" value="Lysozyme_dom_sf"/>
</dbReference>
<dbReference type="EC" id="3.2.1.17" evidence="3"/>
<dbReference type="AlphaFoldDB" id="A0A350P9X4"/>
<evidence type="ECO:0000256" key="1">
    <source>
        <dbReference type="ARBA" id="ARBA00022529"/>
    </source>
</evidence>
<reference evidence="4 5" key="1">
    <citation type="journal article" date="2018" name="Nat. Biotechnol.">
        <title>A standardized bacterial taxonomy based on genome phylogeny substantially revises the tree of life.</title>
        <authorList>
            <person name="Parks D.H."/>
            <person name="Chuvochina M."/>
            <person name="Waite D.W."/>
            <person name="Rinke C."/>
            <person name="Skarshewski A."/>
            <person name="Chaumeil P.A."/>
            <person name="Hugenholtz P."/>
        </authorList>
    </citation>
    <scope>NUCLEOTIDE SEQUENCE [LARGE SCALE GENOMIC DNA]</scope>
    <source>
        <strain evidence="4">UBA11978</strain>
    </source>
</reference>
<keyword evidence="3" id="KW-0326">Glycosidase</keyword>
<dbReference type="GO" id="GO:0009253">
    <property type="term" value="P:peptidoglycan catabolic process"/>
    <property type="evidence" value="ECO:0007669"/>
    <property type="project" value="InterPro"/>
</dbReference>
<comment type="similarity">
    <text evidence="3">Belongs to the glycosyl hydrolase 24 family.</text>
</comment>
<dbReference type="EMBL" id="DNAN01000711">
    <property type="protein sequence ID" value="HAW78091.1"/>
    <property type="molecule type" value="Genomic_DNA"/>
</dbReference>
<dbReference type="Pfam" id="PF00959">
    <property type="entry name" value="Phage_lysozyme"/>
    <property type="match status" value="1"/>
</dbReference>
<dbReference type="GO" id="GO:0016998">
    <property type="term" value="P:cell wall macromolecule catabolic process"/>
    <property type="evidence" value="ECO:0007669"/>
    <property type="project" value="InterPro"/>
</dbReference>
<dbReference type="InterPro" id="IPR052619">
    <property type="entry name" value="Phage_lysozyme-like"/>
</dbReference>
<name>A0A350P9X4_9ALTE</name>